<reference evidence="2 3" key="1">
    <citation type="submission" date="2015-09" db="EMBL/GenBank/DDBJ databases">
        <authorList>
            <consortium name="Pathogen Informatics"/>
        </authorList>
    </citation>
    <scope>NUCLEOTIDE SEQUENCE [LARGE SCALE GENOMIC DNA]</scope>
    <source>
        <strain evidence="2 3">2789STDY5834885</strain>
    </source>
</reference>
<proteinExistence type="predicted"/>
<name>A0A174QVX2_9FIRM</name>
<evidence type="ECO:0000313" key="2">
    <source>
        <dbReference type="EMBL" id="CUP77344.1"/>
    </source>
</evidence>
<accession>A0A174QVX2</accession>
<feature type="coiled-coil region" evidence="1">
    <location>
        <begin position="77"/>
        <end position="104"/>
    </location>
</feature>
<gene>
    <name evidence="2" type="ORF">ERS852498_02792</name>
</gene>
<dbReference type="AlphaFoldDB" id="A0A174QVX2"/>
<sequence>MSNFLFGYVSDPKDGPIDGVSMETVGVYTKFRGKGLFQADKHIIRQEKTNVGIKAAVSTGVLSIHDRKRDQAIAVPIAELAAILEEAMKTNEKLRNEKAKREEK</sequence>
<dbReference type="Proteomes" id="UP000095709">
    <property type="component" value="Unassembled WGS sequence"/>
</dbReference>
<dbReference type="EMBL" id="CZAL01000016">
    <property type="protein sequence ID" value="CUP77344.1"/>
    <property type="molecule type" value="Genomic_DNA"/>
</dbReference>
<organism evidence="2 3">
    <name type="scientific">Fusicatenibacter saccharivorans</name>
    <dbReference type="NCBI Taxonomy" id="1150298"/>
    <lineage>
        <taxon>Bacteria</taxon>
        <taxon>Bacillati</taxon>
        <taxon>Bacillota</taxon>
        <taxon>Clostridia</taxon>
        <taxon>Lachnospirales</taxon>
        <taxon>Lachnospiraceae</taxon>
        <taxon>Fusicatenibacter</taxon>
    </lineage>
</organism>
<keyword evidence="1" id="KW-0175">Coiled coil</keyword>
<evidence type="ECO:0000313" key="3">
    <source>
        <dbReference type="Proteomes" id="UP000095709"/>
    </source>
</evidence>
<evidence type="ECO:0000256" key="1">
    <source>
        <dbReference type="SAM" id="Coils"/>
    </source>
</evidence>
<protein>
    <submittedName>
        <fullName evidence="2">Uncharacterized protein</fullName>
    </submittedName>
</protein>
<dbReference type="RefSeq" id="WP_055267650.1">
    <property type="nucleotide sequence ID" value="NZ_CZAL01000016.1"/>
</dbReference>